<keyword evidence="9" id="KW-0539">Nucleus</keyword>
<accession>A0A7N2M099</accession>
<evidence type="ECO:0000259" key="12">
    <source>
        <dbReference type="PROSITE" id="PS50808"/>
    </source>
</evidence>
<dbReference type="SUPFAM" id="SSF57667">
    <property type="entry name" value="beta-beta-alpha zinc fingers"/>
    <property type="match status" value="1"/>
</dbReference>
<dbReference type="InterPro" id="IPR036236">
    <property type="entry name" value="Znf_C2H2_sf"/>
</dbReference>
<dbReference type="SMART" id="SM00614">
    <property type="entry name" value="ZnF_BED"/>
    <property type="match status" value="1"/>
</dbReference>
<organism evidence="13 14">
    <name type="scientific">Quercus lobata</name>
    <name type="common">Valley oak</name>
    <dbReference type="NCBI Taxonomy" id="97700"/>
    <lineage>
        <taxon>Eukaryota</taxon>
        <taxon>Viridiplantae</taxon>
        <taxon>Streptophyta</taxon>
        <taxon>Embryophyta</taxon>
        <taxon>Tracheophyta</taxon>
        <taxon>Spermatophyta</taxon>
        <taxon>Magnoliopsida</taxon>
        <taxon>eudicotyledons</taxon>
        <taxon>Gunneridae</taxon>
        <taxon>Pentapetalae</taxon>
        <taxon>rosids</taxon>
        <taxon>fabids</taxon>
        <taxon>Fagales</taxon>
        <taxon>Fagaceae</taxon>
        <taxon>Quercus</taxon>
    </lineage>
</organism>
<dbReference type="Gramene" id="QL06p042981:mrna">
    <property type="protein sequence ID" value="QL06p042981:mrna"/>
    <property type="gene ID" value="QL06p042981"/>
</dbReference>
<keyword evidence="14" id="KW-1185">Reference proteome</keyword>
<evidence type="ECO:0000256" key="3">
    <source>
        <dbReference type="ARBA" id="ARBA00022723"/>
    </source>
</evidence>
<evidence type="ECO:0000256" key="4">
    <source>
        <dbReference type="ARBA" id="ARBA00022771"/>
    </source>
</evidence>
<keyword evidence="8" id="KW-0804">Transcription</keyword>
<dbReference type="GO" id="GO:0046983">
    <property type="term" value="F:protein dimerization activity"/>
    <property type="evidence" value="ECO:0007669"/>
    <property type="project" value="InterPro"/>
</dbReference>
<sequence>MVSETQCGTNEVPVASTPANEAPQMATADTSTVASNLPSIEAEGIKKPNQTSYVWGHFILLEGERAECKYCGKTYAAGSKTYGTTNLRTHLESWCKKYTYGKKNKQDKTQMTLAFKPKRSDDAEGANSNSLIVVSYNESMCREALARMIIVDELSFKFVEHEGFRYYSNVLQPRFIVPTRTTVARDCIRLYSIERDRLKIFLKKSTQRISLTTDTWTSIQNINYMCLTAHFIDDDWQYHKRILNFRQVPNHKGETIGKVVESLLLSWGIDKIFTLTVDNAASNSGIVTYLDRITKEWGCFYLEWYDKFKACVEKVKIASKGCVCLDVPTRWNSTYMMLENAEKFQRAFERLRVNDAQYIRYFLDDGSGKKILGPPDFKDWDNVKIELTNLCESDDPLLSMMAREMHEKFEKYWGDIERLNLMMFVAVVLDPRYKLRFVNFWFAKWNSGAVADDMTKKVKKTLVRMYEHYCNCDGYSNGQGQDGSSSSNVEPRPIQDPHTLVKSIYKKHLAMDSLESKSEVERYLADCVEEDSPNFCILNWWKVNSSKYRLLSKVARDVLAIPLSTVAFEFAFSTGGRVLDTFRSSLLPNTVEMLICAQNWLRATDVIDLQEAMEEVKSYESLESVCISKHHNSGRGRLVGNWNAGIWIAWIF</sequence>
<feature type="region of interest" description="Disordered" evidence="11">
    <location>
        <begin position="1"/>
        <end position="32"/>
    </location>
</feature>
<dbReference type="Pfam" id="PF05699">
    <property type="entry name" value="Dimer_Tnp_hAT"/>
    <property type="match status" value="1"/>
</dbReference>
<comment type="subcellular location">
    <subcellularLocation>
        <location evidence="1">Nucleus</location>
    </subcellularLocation>
</comment>
<reference evidence="13 14" key="1">
    <citation type="journal article" date="2016" name="G3 (Bethesda)">
        <title>First Draft Assembly and Annotation of the Genome of a California Endemic Oak Quercus lobata Nee (Fagaceae).</title>
        <authorList>
            <person name="Sork V.L."/>
            <person name="Fitz-Gibbon S.T."/>
            <person name="Puiu D."/>
            <person name="Crepeau M."/>
            <person name="Gugger P.F."/>
            <person name="Sherman R."/>
            <person name="Stevens K."/>
            <person name="Langley C.H."/>
            <person name="Pellegrini M."/>
            <person name="Salzberg S.L."/>
        </authorList>
    </citation>
    <scope>NUCLEOTIDE SEQUENCE [LARGE SCALE GENOMIC DNA]</scope>
    <source>
        <strain evidence="13 14">cv. SW786</strain>
    </source>
</reference>
<dbReference type="Pfam" id="PF02892">
    <property type="entry name" value="zf-BED"/>
    <property type="match status" value="1"/>
</dbReference>
<evidence type="ECO:0000256" key="1">
    <source>
        <dbReference type="ARBA" id="ARBA00004123"/>
    </source>
</evidence>
<dbReference type="EMBL" id="LRBV02000006">
    <property type="status" value="NOT_ANNOTATED_CDS"/>
    <property type="molecule type" value="Genomic_DNA"/>
</dbReference>
<keyword evidence="3" id="KW-0479">Metal-binding</keyword>
<evidence type="ECO:0000256" key="2">
    <source>
        <dbReference type="ARBA" id="ARBA00011738"/>
    </source>
</evidence>
<keyword evidence="4 10" id="KW-0863">Zinc-finger</keyword>
<evidence type="ECO:0000256" key="5">
    <source>
        <dbReference type="ARBA" id="ARBA00022833"/>
    </source>
</evidence>
<reference evidence="13" key="2">
    <citation type="submission" date="2021-01" db="UniProtKB">
        <authorList>
            <consortium name="EnsemblPlants"/>
        </authorList>
    </citation>
    <scope>IDENTIFICATION</scope>
</reference>
<dbReference type="GO" id="GO:0005634">
    <property type="term" value="C:nucleus"/>
    <property type="evidence" value="ECO:0007669"/>
    <property type="project" value="UniProtKB-SubCell"/>
</dbReference>
<dbReference type="InterPro" id="IPR025525">
    <property type="entry name" value="hAT-like_transposase_RNase-H"/>
</dbReference>
<dbReference type="InParanoid" id="A0A7N2M099"/>
<protein>
    <recommendedName>
        <fullName evidence="12">BED-type domain-containing protein</fullName>
    </recommendedName>
</protein>
<dbReference type="Proteomes" id="UP000594261">
    <property type="component" value="Chromosome 6"/>
</dbReference>
<evidence type="ECO:0000256" key="8">
    <source>
        <dbReference type="ARBA" id="ARBA00023163"/>
    </source>
</evidence>
<dbReference type="GO" id="GO:0009791">
    <property type="term" value="P:post-embryonic development"/>
    <property type="evidence" value="ECO:0007669"/>
    <property type="project" value="UniProtKB-ARBA"/>
</dbReference>
<comment type="subunit">
    <text evidence="2">Homodimer.</text>
</comment>
<keyword evidence="5" id="KW-0862">Zinc</keyword>
<dbReference type="EnsemblPlants" id="QL06p042981:mrna">
    <property type="protein sequence ID" value="QL06p042981:mrna"/>
    <property type="gene ID" value="QL06p042981"/>
</dbReference>
<evidence type="ECO:0000256" key="7">
    <source>
        <dbReference type="ARBA" id="ARBA00023125"/>
    </source>
</evidence>
<dbReference type="SUPFAM" id="SSF53098">
    <property type="entry name" value="Ribonuclease H-like"/>
    <property type="match status" value="1"/>
</dbReference>
<dbReference type="InterPro" id="IPR012337">
    <property type="entry name" value="RNaseH-like_sf"/>
</dbReference>
<dbReference type="PROSITE" id="PS50808">
    <property type="entry name" value="ZF_BED"/>
    <property type="match status" value="1"/>
</dbReference>
<evidence type="ECO:0000256" key="6">
    <source>
        <dbReference type="ARBA" id="ARBA00023015"/>
    </source>
</evidence>
<dbReference type="GO" id="GO:0003677">
    <property type="term" value="F:DNA binding"/>
    <property type="evidence" value="ECO:0007669"/>
    <property type="project" value="UniProtKB-KW"/>
</dbReference>
<dbReference type="PANTHER" id="PTHR46481">
    <property type="entry name" value="ZINC FINGER BED DOMAIN-CONTAINING PROTEIN 4"/>
    <property type="match status" value="1"/>
</dbReference>
<keyword evidence="6" id="KW-0805">Transcription regulation</keyword>
<evidence type="ECO:0000313" key="14">
    <source>
        <dbReference type="Proteomes" id="UP000594261"/>
    </source>
</evidence>
<evidence type="ECO:0000256" key="9">
    <source>
        <dbReference type="ARBA" id="ARBA00023242"/>
    </source>
</evidence>
<keyword evidence="7" id="KW-0238">DNA-binding</keyword>
<dbReference type="InterPro" id="IPR052035">
    <property type="entry name" value="ZnF_BED_domain_contain"/>
</dbReference>
<dbReference type="AlphaFoldDB" id="A0A7N2M099"/>
<feature type="domain" description="BED-type" evidence="12">
    <location>
        <begin position="49"/>
        <end position="102"/>
    </location>
</feature>
<evidence type="ECO:0000313" key="13">
    <source>
        <dbReference type="EnsemblPlants" id="QL06p042981:mrna"/>
    </source>
</evidence>
<name>A0A7N2M099_QUELO</name>
<dbReference type="GO" id="GO:0008270">
    <property type="term" value="F:zinc ion binding"/>
    <property type="evidence" value="ECO:0007669"/>
    <property type="project" value="UniProtKB-KW"/>
</dbReference>
<evidence type="ECO:0000256" key="10">
    <source>
        <dbReference type="PROSITE-ProRule" id="PRU00027"/>
    </source>
</evidence>
<dbReference type="Pfam" id="PF14372">
    <property type="entry name" value="hAT-like_RNase-H"/>
    <property type="match status" value="1"/>
</dbReference>
<dbReference type="SUPFAM" id="SSF140996">
    <property type="entry name" value="Hermes dimerisation domain"/>
    <property type="match status" value="1"/>
</dbReference>
<dbReference type="InterPro" id="IPR003656">
    <property type="entry name" value="Znf_BED"/>
</dbReference>
<dbReference type="PANTHER" id="PTHR46481:SF10">
    <property type="entry name" value="ZINC FINGER BED DOMAIN-CONTAINING PROTEIN 39"/>
    <property type="match status" value="1"/>
</dbReference>
<proteinExistence type="predicted"/>
<evidence type="ECO:0000256" key="11">
    <source>
        <dbReference type="SAM" id="MobiDB-lite"/>
    </source>
</evidence>
<dbReference type="InterPro" id="IPR008906">
    <property type="entry name" value="HATC_C_dom"/>
</dbReference>
<dbReference type="OMA" id="INEDWEM"/>